<accession>A0A7D7Q1M0</accession>
<sequence>MSGTAIVMMIVAIVLVWGGLLLALVNIKRSPEEVDELDDPADGTSQAADTSATSATEGAVTSGAREQGVTTTPHGQVPEPYTDPAGPATRG</sequence>
<dbReference type="NCBIfam" id="NF033493">
    <property type="entry name" value="MetS_like_NSS"/>
    <property type="match status" value="1"/>
</dbReference>
<gene>
    <name evidence="3" type="ORF">CIB50_0000145</name>
</gene>
<keyword evidence="2" id="KW-0472">Membrane</keyword>
<dbReference type="AlphaFoldDB" id="A0A7D7Q1M0"/>
<organism evidence="3 4">
    <name type="scientific">Kocuria varians</name>
    <name type="common">Micrococcus varians</name>
    <dbReference type="NCBI Taxonomy" id="1272"/>
    <lineage>
        <taxon>Bacteria</taxon>
        <taxon>Bacillati</taxon>
        <taxon>Actinomycetota</taxon>
        <taxon>Actinomycetes</taxon>
        <taxon>Micrococcales</taxon>
        <taxon>Micrococcaceae</taxon>
        <taxon>Kocuria</taxon>
    </lineage>
</organism>
<feature type="compositionally biased region" description="Low complexity" evidence="1">
    <location>
        <begin position="42"/>
        <end position="59"/>
    </location>
</feature>
<dbReference type="Pfam" id="PF16951">
    <property type="entry name" value="MaAIMP_sms"/>
    <property type="match status" value="1"/>
</dbReference>
<dbReference type="InterPro" id="IPR031596">
    <property type="entry name" value="MaAIMP_sms"/>
</dbReference>
<name>A0A7D7Q1M0_KOCVA</name>
<keyword evidence="2" id="KW-0812">Transmembrane</keyword>
<evidence type="ECO:0000256" key="1">
    <source>
        <dbReference type="SAM" id="MobiDB-lite"/>
    </source>
</evidence>
<dbReference type="Proteomes" id="UP000216825">
    <property type="component" value="Chromosome"/>
</dbReference>
<evidence type="ECO:0000313" key="3">
    <source>
        <dbReference type="EMBL" id="QMS55461.1"/>
    </source>
</evidence>
<protein>
    <recommendedName>
        <fullName evidence="5">Methionine/alanine importer small subunit</fullName>
    </recommendedName>
</protein>
<dbReference type="KEGG" id="kvr:CIB50_0000145"/>
<evidence type="ECO:0008006" key="5">
    <source>
        <dbReference type="Google" id="ProtNLM"/>
    </source>
</evidence>
<dbReference type="EMBL" id="CP059343">
    <property type="protein sequence ID" value="QMS55461.1"/>
    <property type="molecule type" value="Genomic_DNA"/>
</dbReference>
<dbReference type="RefSeq" id="WP_055083254.1">
    <property type="nucleotide sequence ID" value="NZ_CP059343.1"/>
</dbReference>
<feature type="transmembrane region" description="Helical" evidence="2">
    <location>
        <begin position="6"/>
        <end position="25"/>
    </location>
</feature>
<keyword evidence="2" id="KW-1133">Transmembrane helix</keyword>
<reference evidence="3 4" key="2">
    <citation type="submission" date="2020-07" db="EMBL/GenBank/DDBJ databases">
        <title>Genome of starter culture bacteria Kocuria salsicia reveals its technological properties and safety for usage in meat industry.</title>
        <authorList>
            <person name="Michael M."/>
            <person name="Konstantin K."/>
            <person name="Evgenii K."/>
            <person name="Galina S."/>
            <person name="Oksana K."/>
            <person name="Andrei L."/>
        </authorList>
    </citation>
    <scope>NUCLEOTIDE SEQUENCE [LARGE SCALE GENOMIC DNA]</scope>
    <source>
        <strain evidence="3 4">80</strain>
    </source>
</reference>
<keyword evidence="4" id="KW-1185">Reference proteome</keyword>
<feature type="region of interest" description="Disordered" evidence="1">
    <location>
        <begin position="32"/>
        <end position="91"/>
    </location>
</feature>
<evidence type="ECO:0000256" key="2">
    <source>
        <dbReference type="SAM" id="Phobius"/>
    </source>
</evidence>
<reference evidence="4" key="1">
    <citation type="submission" date="2017-08" db="EMBL/GenBank/DDBJ databases">
        <title>Draft Genome Sequence of Kocuria varians 80.</title>
        <authorList>
            <person name="Minaev M."/>
            <person name="Kurbakov K.A."/>
            <person name="Solodovnikova G.I."/>
            <person name="Kuznetsova O.A."/>
            <person name="Lisitsyn A.B."/>
        </authorList>
    </citation>
    <scope>NUCLEOTIDE SEQUENCE [LARGE SCALE GENOMIC DNA]</scope>
    <source>
        <strain evidence="4">80</strain>
    </source>
</reference>
<evidence type="ECO:0000313" key="4">
    <source>
        <dbReference type="Proteomes" id="UP000216825"/>
    </source>
</evidence>
<proteinExistence type="predicted"/>